<dbReference type="Proteomes" id="UP000824028">
    <property type="component" value="Unassembled WGS sequence"/>
</dbReference>
<dbReference type="Gene3D" id="1.10.530.10">
    <property type="match status" value="1"/>
</dbReference>
<name>A0A9D2EB82_9BACE</name>
<dbReference type="PANTHER" id="PTHR37423:SF2">
    <property type="entry name" value="MEMBRANE-BOUND LYTIC MUREIN TRANSGLYCOSYLASE C"/>
    <property type="match status" value="1"/>
</dbReference>
<gene>
    <name evidence="3" type="ORF">H9814_11390</name>
</gene>
<evidence type="ECO:0000259" key="2">
    <source>
        <dbReference type="Pfam" id="PF01464"/>
    </source>
</evidence>
<dbReference type="AlphaFoldDB" id="A0A9D2EB82"/>
<dbReference type="GO" id="GO:0008933">
    <property type="term" value="F:peptidoglycan lytic transglycosylase activity"/>
    <property type="evidence" value="ECO:0007669"/>
    <property type="project" value="InterPro"/>
</dbReference>
<dbReference type="CDD" id="cd16894">
    <property type="entry name" value="MltD-like"/>
    <property type="match status" value="1"/>
</dbReference>
<dbReference type="InterPro" id="IPR023346">
    <property type="entry name" value="Lysozyme-like_dom_sf"/>
</dbReference>
<dbReference type="InterPro" id="IPR008258">
    <property type="entry name" value="Transglycosylase_SLT_dom_1"/>
</dbReference>
<evidence type="ECO:0000313" key="4">
    <source>
        <dbReference type="Proteomes" id="UP000824028"/>
    </source>
</evidence>
<organism evidence="3 4">
    <name type="scientific">Candidatus Bacteroides merdigallinarum</name>
    <dbReference type="NCBI Taxonomy" id="2838473"/>
    <lineage>
        <taxon>Bacteria</taxon>
        <taxon>Pseudomonadati</taxon>
        <taxon>Bacteroidota</taxon>
        <taxon>Bacteroidia</taxon>
        <taxon>Bacteroidales</taxon>
        <taxon>Bacteroidaceae</taxon>
        <taxon>Bacteroides</taxon>
    </lineage>
</organism>
<dbReference type="PANTHER" id="PTHR37423">
    <property type="entry name" value="SOLUBLE LYTIC MUREIN TRANSGLYCOSYLASE-RELATED"/>
    <property type="match status" value="1"/>
</dbReference>
<dbReference type="Pfam" id="PF01464">
    <property type="entry name" value="SLT"/>
    <property type="match status" value="1"/>
</dbReference>
<comment type="similarity">
    <text evidence="1">Belongs to the transglycosylase Slt family.</text>
</comment>
<protein>
    <submittedName>
        <fullName evidence="3">Lytic transglycosylase domain-containing protein</fullName>
    </submittedName>
</protein>
<feature type="domain" description="Transglycosylase SLT" evidence="2">
    <location>
        <begin position="101"/>
        <end position="205"/>
    </location>
</feature>
<comment type="caution">
    <text evidence="3">The sequence shown here is derived from an EMBL/GenBank/DDBJ whole genome shotgun (WGS) entry which is preliminary data.</text>
</comment>
<reference evidence="3" key="2">
    <citation type="submission" date="2021-04" db="EMBL/GenBank/DDBJ databases">
        <authorList>
            <person name="Gilroy R."/>
        </authorList>
    </citation>
    <scope>NUCLEOTIDE SEQUENCE</scope>
    <source>
        <strain evidence="3">ChiHjej9B8-1298</strain>
    </source>
</reference>
<dbReference type="SUPFAM" id="SSF53955">
    <property type="entry name" value="Lysozyme-like"/>
    <property type="match status" value="1"/>
</dbReference>
<sequence>MNKSQLKYTALTAVLALGVGTTIPFLVSNDEFHPERDSVRSQVSSFTVPLQVPAEVRFADEVIPLDRYDLRERMDRELMAFTYMHSSTLLTIKRANRYFPIIEPILKKNGLPDDLKYLAVIESSLSPLARSRAGAAGMWQFMKGTGRDFGLEVNPNIDERYHIEKSTEAACDYLKQAYAKYGSWLCVAASYNAGQARISNQLEKQDVDRAVDLWLVEETHRYMFRLLAAKAVLSQPQQYGFLLKRRDLYPPIACTTDTVTTGIANLAAYAKEKGITYAQLKDANPWLRDNFLQNKSGRTYVLKIPTQAGMHYDPEKTQAHNRAWVVD</sequence>
<accession>A0A9D2EB82</accession>
<proteinExistence type="inferred from homology"/>
<evidence type="ECO:0000256" key="1">
    <source>
        <dbReference type="ARBA" id="ARBA00007734"/>
    </source>
</evidence>
<dbReference type="GO" id="GO:0016020">
    <property type="term" value="C:membrane"/>
    <property type="evidence" value="ECO:0007669"/>
    <property type="project" value="InterPro"/>
</dbReference>
<dbReference type="PROSITE" id="PS00922">
    <property type="entry name" value="TRANSGLYCOSYLASE"/>
    <property type="match status" value="1"/>
</dbReference>
<dbReference type="GO" id="GO:0000270">
    <property type="term" value="P:peptidoglycan metabolic process"/>
    <property type="evidence" value="ECO:0007669"/>
    <property type="project" value="InterPro"/>
</dbReference>
<reference evidence="3" key="1">
    <citation type="journal article" date="2021" name="PeerJ">
        <title>Extensive microbial diversity within the chicken gut microbiome revealed by metagenomics and culture.</title>
        <authorList>
            <person name="Gilroy R."/>
            <person name="Ravi A."/>
            <person name="Getino M."/>
            <person name="Pursley I."/>
            <person name="Horton D.L."/>
            <person name="Alikhan N.F."/>
            <person name="Baker D."/>
            <person name="Gharbi K."/>
            <person name="Hall N."/>
            <person name="Watson M."/>
            <person name="Adriaenssens E.M."/>
            <person name="Foster-Nyarko E."/>
            <person name="Jarju S."/>
            <person name="Secka A."/>
            <person name="Antonio M."/>
            <person name="Oren A."/>
            <person name="Chaudhuri R.R."/>
            <person name="La Ragione R."/>
            <person name="Hildebrand F."/>
            <person name="Pallen M.J."/>
        </authorList>
    </citation>
    <scope>NUCLEOTIDE SEQUENCE</scope>
    <source>
        <strain evidence="3">ChiHjej9B8-1298</strain>
    </source>
</reference>
<dbReference type="EMBL" id="DXBX01000092">
    <property type="protein sequence ID" value="HIZ34110.1"/>
    <property type="molecule type" value="Genomic_DNA"/>
</dbReference>
<evidence type="ECO:0000313" key="3">
    <source>
        <dbReference type="EMBL" id="HIZ34110.1"/>
    </source>
</evidence>
<dbReference type="InterPro" id="IPR000189">
    <property type="entry name" value="Transglyc_AS"/>
</dbReference>